<protein>
    <submittedName>
        <fullName evidence="2">Dimethylsulfonioproprionate lyase family protein</fullName>
    </submittedName>
</protein>
<dbReference type="InterPro" id="IPR014710">
    <property type="entry name" value="RmlC-like_jellyroll"/>
</dbReference>
<dbReference type="InterPro" id="IPR052538">
    <property type="entry name" value="Flavonoid_dioxygenase-like"/>
</dbReference>
<evidence type="ECO:0000259" key="1">
    <source>
        <dbReference type="Pfam" id="PF07883"/>
    </source>
</evidence>
<dbReference type="Proteomes" id="UP001461341">
    <property type="component" value="Chromosome"/>
</dbReference>
<name>A0ABZ2YBA9_9BACT</name>
<dbReference type="GO" id="GO:0016829">
    <property type="term" value="F:lyase activity"/>
    <property type="evidence" value="ECO:0007669"/>
    <property type="project" value="UniProtKB-KW"/>
</dbReference>
<dbReference type="InterPro" id="IPR013096">
    <property type="entry name" value="Cupin_2"/>
</dbReference>
<gene>
    <name evidence="2" type="ORF">QBE54_00735</name>
</gene>
<sequence length="111" mass="13050">MERVRETERSYRNGDWGIKYLFRGPRIDWGIVFLKPGQNMGAHYHREVEETFFILEGEGIMRVNDEEFKVSAGDAIRLEPEERHDLRATESSFLKGIFIKAPYLPEDKINC</sequence>
<dbReference type="PANTHER" id="PTHR43346:SF1">
    <property type="entry name" value="QUERCETIN 2,3-DIOXYGENASE-RELATED"/>
    <property type="match status" value="1"/>
</dbReference>
<proteinExistence type="predicted"/>
<dbReference type="Pfam" id="PF07883">
    <property type="entry name" value="Cupin_2"/>
    <property type="match status" value="1"/>
</dbReference>
<keyword evidence="2" id="KW-0456">Lyase</keyword>
<evidence type="ECO:0000313" key="2">
    <source>
        <dbReference type="EMBL" id="WZL76291.1"/>
    </source>
</evidence>
<dbReference type="EMBL" id="CP121689">
    <property type="protein sequence ID" value="WZL76291.1"/>
    <property type="molecule type" value="Genomic_DNA"/>
</dbReference>
<feature type="domain" description="Cupin type-2" evidence="1">
    <location>
        <begin position="31"/>
        <end position="91"/>
    </location>
</feature>
<dbReference type="RefSeq" id="WP_369018449.1">
    <property type="nucleotide sequence ID" value="NZ_CP121689.1"/>
</dbReference>
<evidence type="ECO:0000313" key="3">
    <source>
        <dbReference type="Proteomes" id="UP001461341"/>
    </source>
</evidence>
<dbReference type="Gene3D" id="2.60.120.10">
    <property type="entry name" value="Jelly Rolls"/>
    <property type="match status" value="1"/>
</dbReference>
<keyword evidence="3" id="KW-1185">Reference proteome</keyword>
<reference evidence="2 3" key="1">
    <citation type="submission" date="2023-03" db="EMBL/GenBank/DDBJ databases">
        <title>Novel Species.</title>
        <authorList>
            <person name="Ma S."/>
        </authorList>
    </citation>
    <scope>NUCLEOTIDE SEQUENCE [LARGE SCALE GENOMIC DNA]</scope>
    <source>
        <strain evidence="2 3">B11</strain>
    </source>
</reference>
<dbReference type="PANTHER" id="PTHR43346">
    <property type="entry name" value="LIGAND BINDING DOMAIN PROTEIN, PUTATIVE (AFU_ORTHOLOGUE AFUA_6G14370)-RELATED"/>
    <property type="match status" value="1"/>
</dbReference>
<dbReference type="SUPFAM" id="SSF51182">
    <property type="entry name" value="RmlC-like cupins"/>
    <property type="match status" value="1"/>
</dbReference>
<organism evidence="2 3">
    <name type="scientific">Thermatribacter velox</name>
    <dbReference type="NCBI Taxonomy" id="3039681"/>
    <lineage>
        <taxon>Bacteria</taxon>
        <taxon>Pseudomonadati</taxon>
        <taxon>Atribacterota</taxon>
        <taxon>Atribacteria</taxon>
        <taxon>Atribacterales</taxon>
        <taxon>Thermatribacteraceae</taxon>
        <taxon>Thermatribacter</taxon>
    </lineage>
</organism>
<accession>A0ABZ2YBA9</accession>
<dbReference type="InterPro" id="IPR011051">
    <property type="entry name" value="RmlC_Cupin_sf"/>
</dbReference>